<name>A0A0N4VPH9_ENTVE</name>
<keyword evidence="2" id="KW-1185">Reference proteome</keyword>
<evidence type="ECO:0000313" key="1">
    <source>
        <dbReference type="EMBL" id="VDD97324.1"/>
    </source>
</evidence>
<evidence type="ECO:0000313" key="2">
    <source>
        <dbReference type="Proteomes" id="UP000274131"/>
    </source>
</evidence>
<reference evidence="1 2" key="2">
    <citation type="submission" date="2018-10" db="EMBL/GenBank/DDBJ databases">
        <authorList>
            <consortium name="Pathogen Informatics"/>
        </authorList>
    </citation>
    <scope>NUCLEOTIDE SEQUENCE [LARGE SCALE GENOMIC DNA]</scope>
</reference>
<dbReference type="WBParaSite" id="EVEC_0001290801-mRNA-1">
    <property type="protein sequence ID" value="EVEC_0001290801-mRNA-1"/>
    <property type="gene ID" value="EVEC_0001290801"/>
</dbReference>
<proteinExistence type="predicted"/>
<dbReference type="EMBL" id="UXUI01013395">
    <property type="protein sequence ID" value="VDD97324.1"/>
    <property type="molecule type" value="Genomic_DNA"/>
</dbReference>
<dbReference type="Proteomes" id="UP000274131">
    <property type="component" value="Unassembled WGS sequence"/>
</dbReference>
<sequence length="50" mass="5917">MDALRYLNDIRAYRRRQCYDGAGNKCQRKDEGLSKLCYRKIFIDGIGKED</sequence>
<evidence type="ECO:0000313" key="3">
    <source>
        <dbReference type="WBParaSite" id="EVEC_0001290801-mRNA-1"/>
    </source>
</evidence>
<protein>
    <submittedName>
        <fullName evidence="3">Lysozyme</fullName>
    </submittedName>
</protein>
<organism evidence="3">
    <name type="scientific">Enterobius vermicularis</name>
    <name type="common">Human pinworm</name>
    <dbReference type="NCBI Taxonomy" id="51028"/>
    <lineage>
        <taxon>Eukaryota</taxon>
        <taxon>Metazoa</taxon>
        <taxon>Ecdysozoa</taxon>
        <taxon>Nematoda</taxon>
        <taxon>Chromadorea</taxon>
        <taxon>Rhabditida</taxon>
        <taxon>Spirurina</taxon>
        <taxon>Oxyuridomorpha</taxon>
        <taxon>Oxyuroidea</taxon>
        <taxon>Oxyuridae</taxon>
        <taxon>Enterobius</taxon>
    </lineage>
</organism>
<dbReference type="AlphaFoldDB" id="A0A0N4VPH9"/>
<accession>A0A0N4VPH9</accession>
<gene>
    <name evidence="1" type="ORF">EVEC_LOCUS12075</name>
</gene>
<reference evidence="3" key="1">
    <citation type="submission" date="2017-02" db="UniProtKB">
        <authorList>
            <consortium name="WormBaseParasite"/>
        </authorList>
    </citation>
    <scope>IDENTIFICATION</scope>
</reference>